<dbReference type="EMBL" id="JAQQWK010000002">
    <property type="protein sequence ID" value="KAK8051729.1"/>
    <property type="molecule type" value="Genomic_DNA"/>
</dbReference>
<feature type="domain" description="Heterokaryon incompatibility" evidence="1">
    <location>
        <begin position="49"/>
        <end position="199"/>
    </location>
</feature>
<reference evidence="2 3" key="1">
    <citation type="submission" date="2023-01" db="EMBL/GenBank/DDBJ databases">
        <title>Analysis of 21 Apiospora genomes using comparative genomics revels a genus with tremendous synthesis potential of carbohydrate active enzymes and secondary metabolites.</title>
        <authorList>
            <person name="Sorensen T."/>
        </authorList>
    </citation>
    <scope>NUCLEOTIDE SEQUENCE [LARGE SCALE GENOMIC DNA]</scope>
    <source>
        <strain evidence="2 3">CBS 33761</strain>
    </source>
</reference>
<protein>
    <recommendedName>
        <fullName evidence="1">Heterokaryon incompatibility domain-containing protein</fullName>
    </recommendedName>
</protein>
<keyword evidence="3" id="KW-1185">Reference proteome</keyword>
<dbReference type="Proteomes" id="UP001444661">
    <property type="component" value="Unassembled WGS sequence"/>
</dbReference>
<comment type="caution">
    <text evidence="2">The sequence shown here is derived from an EMBL/GenBank/DDBJ whole genome shotgun (WGS) entry which is preliminary data.</text>
</comment>
<dbReference type="InterPro" id="IPR052895">
    <property type="entry name" value="HetReg/Transcr_Mod"/>
</dbReference>
<proteinExistence type="predicted"/>
<gene>
    <name evidence="2" type="ORF">PG993_003114</name>
</gene>
<accession>A0ABR1TYL7</accession>
<evidence type="ECO:0000313" key="3">
    <source>
        <dbReference type="Proteomes" id="UP001444661"/>
    </source>
</evidence>
<dbReference type="PANTHER" id="PTHR24148">
    <property type="entry name" value="ANKYRIN REPEAT DOMAIN-CONTAINING PROTEIN 39 HOMOLOG-RELATED"/>
    <property type="match status" value="1"/>
</dbReference>
<dbReference type="InterPro" id="IPR010730">
    <property type="entry name" value="HET"/>
</dbReference>
<name>A0ABR1TYL7_9PEZI</name>
<organism evidence="2 3">
    <name type="scientific">Apiospora rasikravindrae</name>
    <dbReference type="NCBI Taxonomy" id="990691"/>
    <lineage>
        <taxon>Eukaryota</taxon>
        <taxon>Fungi</taxon>
        <taxon>Dikarya</taxon>
        <taxon>Ascomycota</taxon>
        <taxon>Pezizomycotina</taxon>
        <taxon>Sordariomycetes</taxon>
        <taxon>Xylariomycetidae</taxon>
        <taxon>Amphisphaeriales</taxon>
        <taxon>Apiosporaceae</taxon>
        <taxon>Apiospora</taxon>
    </lineage>
</organism>
<dbReference type="PANTHER" id="PTHR24148:SF64">
    <property type="entry name" value="HETEROKARYON INCOMPATIBILITY DOMAIN-CONTAINING PROTEIN"/>
    <property type="match status" value="1"/>
</dbReference>
<dbReference type="Pfam" id="PF06985">
    <property type="entry name" value="HET"/>
    <property type="match status" value="1"/>
</dbReference>
<evidence type="ECO:0000259" key="1">
    <source>
        <dbReference type="Pfam" id="PF06985"/>
    </source>
</evidence>
<sequence>MAGQRPSFGLEEIESHWPSRLLRVTDFTSFPKEVIGNECRYGPAVYPRYNIISYTWGRYRAKPDEDGTAIDIQGVPWPVPRIKCDPSAEESSATGFRSDQFEQVLYKIGQDTQFVWVDVGCIPQKGGRGYTAELQTETDVEIAHQAGIFHRADQAYVWLHQMSTGDLSQAIEGLCHHDWRRAKMLFADPWFTSLWTLQEGYLRKDAILLSRDGDDVTFPRNSSAVTLGDLMRLTDAIVHRGQAMFYEQFRYAGVETMLSKNPLVLLGVVPHRTVSPDDENDKVCGIMQIFGLKLNRSNDFDDLCRDFAEQIVCKSPVVSQAFTHPIPNAEPSWRIPIPEPSVSSVSIGISYREGGGRPQTPYDHTKMVPKEFYDMVEIWWEGRAQVSFDGSGAMTFEGRVINLRNMQRILEDSNPSERLGDDPEHTEELQYVNGKRINSCHCSVYLDKGNSDGSNPFAPMRRDPLNQMPADPLREIERLINERKGGHVLVLGKFKAGHEVAYLGILTRRFRDGNTVVQRRFGFCTWNVELDQDEYTFNREVIY</sequence>
<evidence type="ECO:0000313" key="2">
    <source>
        <dbReference type="EMBL" id="KAK8051729.1"/>
    </source>
</evidence>